<keyword evidence="2 10" id="KW-1003">Cell membrane</keyword>
<keyword evidence="3 10" id="KW-0812">Transmembrane</keyword>
<feature type="binding site" evidence="10">
    <location>
        <position position="75"/>
    </location>
    <ligand>
        <name>Na(+)</name>
        <dbReference type="ChEBI" id="CHEBI:29101"/>
        <note>structural</note>
    </ligand>
</feature>
<dbReference type="HAMAP" id="MF_00454">
    <property type="entry name" value="FluC"/>
    <property type="match status" value="1"/>
</dbReference>
<feature type="transmembrane region" description="Helical" evidence="10">
    <location>
        <begin position="67"/>
        <end position="91"/>
    </location>
</feature>
<comment type="activity regulation">
    <text evidence="10">Na(+) is not transported, but it plays an essential structural role and its presence is essential for fluoride channel function.</text>
</comment>
<keyword evidence="10" id="KW-0406">Ion transport</keyword>
<keyword evidence="10" id="KW-0813">Transport</keyword>
<organism evidence="11 12">
    <name type="scientific">Microbacterium bandirmense</name>
    <dbReference type="NCBI Taxonomy" id="3122050"/>
    <lineage>
        <taxon>Bacteria</taxon>
        <taxon>Bacillati</taxon>
        <taxon>Actinomycetota</taxon>
        <taxon>Actinomycetes</taxon>
        <taxon>Micrococcales</taxon>
        <taxon>Microbacteriaceae</taxon>
        <taxon>Microbacterium</taxon>
    </lineage>
</organism>
<evidence type="ECO:0000256" key="2">
    <source>
        <dbReference type="ARBA" id="ARBA00022475"/>
    </source>
</evidence>
<dbReference type="Pfam" id="PF02537">
    <property type="entry name" value="CRCB"/>
    <property type="match status" value="1"/>
</dbReference>
<name>A0ABU8LDT9_9MICO</name>
<gene>
    <name evidence="10" type="primary">fluC</name>
    <name evidence="10" type="synonym">crcB</name>
    <name evidence="11" type="ORF">WDU99_14360</name>
</gene>
<protein>
    <recommendedName>
        <fullName evidence="10">Fluoride-specific ion channel FluC</fullName>
    </recommendedName>
</protein>
<keyword evidence="5 10" id="KW-0472">Membrane</keyword>
<feature type="transmembrane region" description="Helical" evidence="10">
    <location>
        <begin position="42"/>
        <end position="60"/>
    </location>
</feature>
<keyword evidence="6 10" id="KW-0407">Ion channel</keyword>
<evidence type="ECO:0000256" key="7">
    <source>
        <dbReference type="ARBA" id="ARBA00035120"/>
    </source>
</evidence>
<keyword evidence="10" id="KW-0479">Metal-binding</keyword>
<comment type="subcellular location">
    <subcellularLocation>
        <location evidence="1 10">Cell membrane</location>
        <topology evidence="1 10">Multi-pass membrane protein</topology>
    </subcellularLocation>
</comment>
<reference evidence="11 12" key="1">
    <citation type="submission" date="2024-02" db="EMBL/GenBank/DDBJ databases">
        <authorList>
            <person name="Saticioglu I.B."/>
        </authorList>
    </citation>
    <scope>NUCLEOTIDE SEQUENCE [LARGE SCALE GENOMIC DNA]</scope>
    <source>
        <strain evidence="11 12">Mu-80</strain>
    </source>
</reference>
<comment type="caution">
    <text evidence="11">The sequence shown here is derived from an EMBL/GenBank/DDBJ whole genome shotgun (WGS) entry which is preliminary data.</text>
</comment>
<evidence type="ECO:0000313" key="12">
    <source>
        <dbReference type="Proteomes" id="UP001371224"/>
    </source>
</evidence>
<accession>A0ABU8LDT9</accession>
<feature type="transmembrane region" description="Helical" evidence="10">
    <location>
        <begin position="97"/>
        <end position="117"/>
    </location>
</feature>
<dbReference type="RefSeq" id="WP_337333142.1">
    <property type="nucleotide sequence ID" value="NZ_JBBDGM010000014.1"/>
</dbReference>
<evidence type="ECO:0000256" key="9">
    <source>
        <dbReference type="ARBA" id="ARBA00049940"/>
    </source>
</evidence>
<dbReference type="InterPro" id="IPR003691">
    <property type="entry name" value="FluC"/>
</dbReference>
<evidence type="ECO:0000256" key="8">
    <source>
        <dbReference type="ARBA" id="ARBA00035585"/>
    </source>
</evidence>
<comment type="function">
    <text evidence="9 10">Fluoride-specific ion channel. Important for reducing fluoride concentration in the cell, thus reducing its toxicity.</text>
</comment>
<feature type="binding site" evidence="10">
    <location>
        <position position="78"/>
    </location>
    <ligand>
        <name>Na(+)</name>
        <dbReference type="ChEBI" id="CHEBI:29101"/>
        <note>structural</note>
    </ligand>
</feature>
<dbReference type="PROSITE" id="PS51318">
    <property type="entry name" value="TAT"/>
    <property type="match status" value="1"/>
</dbReference>
<keyword evidence="10" id="KW-0915">Sodium</keyword>
<evidence type="ECO:0000256" key="1">
    <source>
        <dbReference type="ARBA" id="ARBA00004651"/>
    </source>
</evidence>
<evidence type="ECO:0000256" key="10">
    <source>
        <dbReference type="HAMAP-Rule" id="MF_00454"/>
    </source>
</evidence>
<keyword evidence="4 10" id="KW-1133">Transmembrane helix</keyword>
<proteinExistence type="inferred from homology"/>
<evidence type="ECO:0000313" key="11">
    <source>
        <dbReference type="EMBL" id="MEJ1089496.1"/>
    </source>
</evidence>
<evidence type="ECO:0000256" key="5">
    <source>
        <dbReference type="ARBA" id="ARBA00023136"/>
    </source>
</evidence>
<dbReference type="EMBL" id="JBBDGM010000014">
    <property type="protein sequence ID" value="MEJ1089496.1"/>
    <property type="molecule type" value="Genomic_DNA"/>
</dbReference>
<sequence length="130" mass="12765">MSTPAPARTVLRRAALAAAGGTIGTAARLALALLIPGAALSVLVANVVGSLLLGMLVARLPAVDLRIFLGTGVLGGFTTYSAFAVDAVALWTTAPALGIGYVVASIVMGLAAAALGLKIGRGRGGREAEA</sequence>
<dbReference type="Proteomes" id="UP001371224">
    <property type="component" value="Unassembled WGS sequence"/>
</dbReference>
<evidence type="ECO:0000256" key="6">
    <source>
        <dbReference type="ARBA" id="ARBA00023303"/>
    </source>
</evidence>
<evidence type="ECO:0000256" key="3">
    <source>
        <dbReference type="ARBA" id="ARBA00022692"/>
    </source>
</evidence>
<comment type="similarity">
    <text evidence="7 10">Belongs to the fluoride channel Fluc/FEX (TC 1.A.43) family.</text>
</comment>
<keyword evidence="12" id="KW-1185">Reference proteome</keyword>
<comment type="catalytic activity">
    <reaction evidence="8">
        <text>fluoride(in) = fluoride(out)</text>
        <dbReference type="Rhea" id="RHEA:76159"/>
        <dbReference type="ChEBI" id="CHEBI:17051"/>
    </reaction>
    <physiologicalReaction direction="left-to-right" evidence="8">
        <dbReference type="Rhea" id="RHEA:76160"/>
    </physiologicalReaction>
</comment>
<dbReference type="InterPro" id="IPR006311">
    <property type="entry name" value="TAT_signal"/>
</dbReference>
<evidence type="ECO:0000256" key="4">
    <source>
        <dbReference type="ARBA" id="ARBA00022989"/>
    </source>
</evidence>